<dbReference type="SUPFAM" id="SSF53098">
    <property type="entry name" value="Ribonuclease H-like"/>
    <property type="match status" value="1"/>
</dbReference>
<comment type="caution">
    <text evidence="2">The sequence shown here is derived from an EMBL/GenBank/DDBJ whole genome shotgun (WGS) entry which is preliminary data.</text>
</comment>
<organism evidence="2 3">
    <name type="scientific">Paralvinella palmiformis</name>
    <dbReference type="NCBI Taxonomy" id="53620"/>
    <lineage>
        <taxon>Eukaryota</taxon>
        <taxon>Metazoa</taxon>
        <taxon>Spiralia</taxon>
        <taxon>Lophotrochozoa</taxon>
        <taxon>Annelida</taxon>
        <taxon>Polychaeta</taxon>
        <taxon>Sedentaria</taxon>
        <taxon>Canalipalpata</taxon>
        <taxon>Terebellida</taxon>
        <taxon>Terebelliformia</taxon>
        <taxon>Alvinellidae</taxon>
        <taxon>Paralvinella</taxon>
    </lineage>
</organism>
<feature type="domain" description="Integrase catalytic" evidence="1">
    <location>
        <begin position="38"/>
        <end position="154"/>
    </location>
</feature>
<reference evidence="2" key="1">
    <citation type="journal article" date="2023" name="Mol. Biol. Evol.">
        <title>Third-Generation Sequencing Reveals the Adaptive Role of the Epigenome in Three Deep-Sea Polychaetes.</title>
        <authorList>
            <person name="Perez M."/>
            <person name="Aroh O."/>
            <person name="Sun Y."/>
            <person name="Lan Y."/>
            <person name="Juniper S.K."/>
            <person name="Young C.R."/>
            <person name="Angers B."/>
            <person name="Qian P.Y."/>
        </authorList>
    </citation>
    <scope>NUCLEOTIDE SEQUENCE</scope>
    <source>
        <strain evidence="2">P08H-3</strain>
    </source>
</reference>
<dbReference type="InterPro" id="IPR012337">
    <property type="entry name" value="RNaseH-like_sf"/>
</dbReference>
<gene>
    <name evidence="2" type="ORF">LSH36_535g01007</name>
</gene>
<accession>A0AAD9MW96</accession>
<proteinExistence type="predicted"/>
<dbReference type="PROSITE" id="PS50994">
    <property type="entry name" value="INTEGRASE"/>
    <property type="match status" value="1"/>
</dbReference>
<evidence type="ECO:0000313" key="2">
    <source>
        <dbReference type="EMBL" id="KAK2147790.1"/>
    </source>
</evidence>
<dbReference type="InterPro" id="IPR036397">
    <property type="entry name" value="RNaseH_sf"/>
</dbReference>
<evidence type="ECO:0000313" key="3">
    <source>
        <dbReference type="Proteomes" id="UP001208570"/>
    </source>
</evidence>
<dbReference type="InterPro" id="IPR041588">
    <property type="entry name" value="Integrase_H2C2"/>
</dbReference>
<dbReference type="Gene3D" id="3.30.420.10">
    <property type="entry name" value="Ribonuclease H-like superfamily/Ribonuclease H"/>
    <property type="match status" value="1"/>
</dbReference>
<dbReference type="EMBL" id="JAODUP010000535">
    <property type="protein sequence ID" value="KAK2147790.1"/>
    <property type="molecule type" value="Genomic_DNA"/>
</dbReference>
<dbReference type="PANTHER" id="PTHR37984:SF5">
    <property type="entry name" value="PROTEIN NYNRIN-LIKE"/>
    <property type="match status" value="1"/>
</dbReference>
<dbReference type="GO" id="GO:0003676">
    <property type="term" value="F:nucleic acid binding"/>
    <property type="evidence" value="ECO:0007669"/>
    <property type="project" value="InterPro"/>
</dbReference>
<dbReference type="AlphaFoldDB" id="A0AAD9MW96"/>
<protein>
    <recommendedName>
        <fullName evidence="1">Integrase catalytic domain-containing protein</fullName>
    </recommendedName>
</protein>
<name>A0AAD9MW96_9ANNE</name>
<dbReference type="PANTHER" id="PTHR37984">
    <property type="entry name" value="PROTEIN CBG26694"/>
    <property type="match status" value="1"/>
</dbReference>
<dbReference type="Pfam" id="PF17921">
    <property type="entry name" value="Integrase_H2C2"/>
    <property type="match status" value="1"/>
</dbReference>
<dbReference type="Proteomes" id="UP001208570">
    <property type="component" value="Unassembled WGS sequence"/>
</dbReference>
<dbReference type="GO" id="GO:0015074">
    <property type="term" value="P:DNA integration"/>
    <property type="evidence" value="ECO:0007669"/>
    <property type="project" value="InterPro"/>
</dbReference>
<dbReference type="InterPro" id="IPR050951">
    <property type="entry name" value="Retrovirus_Pol_polyprotein"/>
</dbReference>
<evidence type="ECO:0000259" key="1">
    <source>
        <dbReference type="PROSITE" id="PS50994"/>
    </source>
</evidence>
<dbReference type="InterPro" id="IPR001584">
    <property type="entry name" value="Integrase_cat-core"/>
</dbReference>
<keyword evidence="3" id="KW-1185">Reference proteome</keyword>
<dbReference type="Gene3D" id="1.10.340.70">
    <property type="match status" value="1"/>
</dbReference>
<sequence length="154" mass="17718">MHPGIVRMKSIARSFMWWPGIDSDIEEMVQSCSECLWQRHAPPAVSFSPWLWVVIRLWQRVHVDFAEKKVLIEVLIMNSTTAGSIVTELRKLFDAYGLLQSVVSDNRPQFTLEEFETFLKLNGVKHVLCPPYHQASNGLTERNVQTFNNMLANA</sequence>